<sequence length="121" mass="13304">MQLRCSSRKYVRYPASVQTDNGAGEGTLFDLSPTGCRMQSSVALTPGSYLALHIEAPERESPLAVEVSIVRWHKDNQFGIEFLRYAQGVREQVTDLIEGGEVSVVPNHVDETELTLSPVAV</sequence>
<evidence type="ECO:0000313" key="3">
    <source>
        <dbReference type="Proteomes" id="UP000198736"/>
    </source>
</evidence>
<reference evidence="3" key="1">
    <citation type="submission" date="2015-10" db="EMBL/GenBank/DDBJ databases">
        <authorList>
            <person name="Luecker S."/>
            <person name="Luecker S."/>
        </authorList>
    </citation>
    <scope>NUCLEOTIDE SEQUENCE [LARGE SCALE GENOMIC DNA]</scope>
</reference>
<protein>
    <recommendedName>
        <fullName evidence="1">PilZ domain-containing protein</fullName>
    </recommendedName>
</protein>
<dbReference type="RefSeq" id="WP_090894099.1">
    <property type="nucleotide sequence ID" value="NZ_CZPZ01000001.1"/>
</dbReference>
<evidence type="ECO:0000313" key="2">
    <source>
        <dbReference type="EMBL" id="CUS32009.1"/>
    </source>
</evidence>
<accession>A0A0S4L5D9</accession>
<dbReference type="STRING" id="1742973.COMA2_10411"/>
<dbReference type="Gene3D" id="2.40.10.220">
    <property type="entry name" value="predicted glycosyltransferase like domains"/>
    <property type="match status" value="1"/>
</dbReference>
<dbReference type="GO" id="GO:0035438">
    <property type="term" value="F:cyclic-di-GMP binding"/>
    <property type="evidence" value="ECO:0007669"/>
    <property type="project" value="InterPro"/>
</dbReference>
<dbReference type="OrthoDB" id="9795572at2"/>
<gene>
    <name evidence="2" type="ORF">COMA2_10411</name>
</gene>
<dbReference type="AlphaFoldDB" id="A0A0S4L5D9"/>
<evidence type="ECO:0000259" key="1">
    <source>
        <dbReference type="Pfam" id="PF07238"/>
    </source>
</evidence>
<dbReference type="InterPro" id="IPR009875">
    <property type="entry name" value="PilZ_domain"/>
</dbReference>
<dbReference type="Pfam" id="PF07238">
    <property type="entry name" value="PilZ"/>
    <property type="match status" value="1"/>
</dbReference>
<name>A0A0S4L5D9_9BACT</name>
<proteinExistence type="predicted"/>
<dbReference type="EMBL" id="CZPZ01000001">
    <property type="protein sequence ID" value="CUS32009.1"/>
    <property type="molecule type" value="Genomic_DNA"/>
</dbReference>
<keyword evidence="3" id="KW-1185">Reference proteome</keyword>
<feature type="domain" description="PilZ" evidence="1">
    <location>
        <begin position="2"/>
        <end position="98"/>
    </location>
</feature>
<dbReference type="Proteomes" id="UP000198736">
    <property type="component" value="Unassembled WGS sequence"/>
</dbReference>
<organism evidence="2 3">
    <name type="scientific">Candidatus Nitrospira nitrificans</name>
    <dbReference type="NCBI Taxonomy" id="1742973"/>
    <lineage>
        <taxon>Bacteria</taxon>
        <taxon>Pseudomonadati</taxon>
        <taxon>Nitrospirota</taxon>
        <taxon>Nitrospiria</taxon>
        <taxon>Nitrospirales</taxon>
        <taxon>Nitrospiraceae</taxon>
        <taxon>Nitrospira</taxon>
    </lineage>
</organism>
<dbReference type="SUPFAM" id="SSF141371">
    <property type="entry name" value="PilZ domain-like"/>
    <property type="match status" value="1"/>
</dbReference>